<proteinExistence type="predicted"/>
<dbReference type="PANTHER" id="PTHR33406:SF12">
    <property type="entry name" value="BLR2997 PROTEIN"/>
    <property type="match status" value="1"/>
</dbReference>
<sequence length="736" mass="82661">MINRTLKYPLWVGLAVFILILVSILGMLRINLDVNFNDYFSHDDAQFIALQKMQQRFAQRNSLLLLLESQQDWRQVEQESELINFINQLQADSTIISVGGYGSFIADLNTGANAHQNKADTSLQYSQLLAYKKHPRLPLVINETGTAIVLSIQFSEREKNNYPNATLWREKTIDNLLAKANVFWSSERIESSDSVKTYLSGEQALNWQYAKVLRHDLTWFAPSLLLIIALMALLFIRTRVWLLAIAINCIITLFITLGLAGWLNLTIAAISAFIPVIIITLSLAYSAHLYLAWQQGIKQGIAEPVKFSFEHNKQPLFYATLTTMLGFALLSFSPSPPIQSFGVLVSVAVVCHYLLCHSVLVIIVSKAQNKSVNEPFNSALLTVEAIAKNSTKVPKLMLIIVTVISILSLISASKLELNDDPFSYFPSDNPFSQSKQKMQQYFDGVNLIHYEISTKEQAIYDKQYLAFLYQFARFLKQQPEVKRVSHIGDWVKSAGLNQSQFQRVINQNSVEQIGLEAEISTDYQSSLVSLYLAPLTARQMIDFEQRVSMWLIDNQTDIGVSHALGSSLLFAHLSIDNAKNMLWSFAIALVLLSMILGIIKRSMMFAAIGLVVNFLPLLWVFAAWQLMGGYISIGSAVVLGIMLGIIVDDTLHLLLKLPQPNKAASFESFWPRYAAIIPVISFTSLTLVLGFGIGLASDFSPIAQLSLLSCLVIVLAWLFDVLVLPVIYHQWRRYLA</sequence>
<dbReference type="InterPro" id="IPR003392">
    <property type="entry name" value="PTHD_SSD"/>
</dbReference>
<feature type="transmembrane region" description="Helical" evidence="6">
    <location>
        <begin position="630"/>
        <end position="655"/>
    </location>
</feature>
<comment type="caution">
    <text evidence="8">The sequence shown here is derived from an EMBL/GenBank/DDBJ whole genome shotgun (WGS) entry which is preliminary data.</text>
</comment>
<keyword evidence="5 6" id="KW-0472">Membrane</keyword>
<feature type="transmembrane region" description="Helical" evidence="6">
    <location>
        <begin position="12"/>
        <end position="32"/>
    </location>
</feature>
<dbReference type="EMBL" id="JAKIKU010000008">
    <property type="protein sequence ID" value="MCL1046563.1"/>
    <property type="molecule type" value="Genomic_DNA"/>
</dbReference>
<keyword evidence="2" id="KW-1003">Cell membrane</keyword>
<keyword evidence="3 6" id="KW-0812">Transmembrane</keyword>
<evidence type="ECO:0000259" key="7">
    <source>
        <dbReference type="PROSITE" id="PS50156"/>
    </source>
</evidence>
<dbReference type="InterPro" id="IPR004869">
    <property type="entry name" value="MMPL_dom"/>
</dbReference>
<evidence type="ECO:0000256" key="3">
    <source>
        <dbReference type="ARBA" id="ARBA00022692"/>
    </source>
</evidence>
<dbReference type="Pfam" id="PF03176">
    <property type="entry name" value="MMPL"/>
    <property type="match status" value="1"/>
</dbReference>
<dbReference type="SUPFAM" id="SSF82866">
    <property type="entry name" value="Multidrug efflux transporter AcrB transmembrane domain"/>
    <property type="match status" value="2"/>
</dbReference>
<dbReference type="PANTHER" id="PTHR33406">
    <property type="entry name" value="MEMBRANE PROTEIN MJ1562-RELATED"/>
    <property type="match status" value="1"/>
</dbReference>
<evidence type="ECO:0000256" key="4">
    <source>
        <dbReference type="ARBA" id="ARBA00022989"/>
    </source>
</evidence>
<dbReference type="Pfam" id="PF02460">
    <property type="entry name" value="Patched"/>
    <property type="match status" value="1"/>
</dbReference>
<dbReference type="InterPro" id="IPR000731">
    <property type="entry name" value="SSD"/>
</dbReference>
<dbReference type="PROSITE" id="PS50156">
    <property type="entry name" value="SSD"/>
    <property type="match status" value="1"/>
</dbReference>
<feature type="transmembrane region" description="Helical" evidence="6">
    <location>
        <begin position="675"/>
        <end position="696"/>
    </location>
</feature>
<accession>A0ABT0KRS4</accession>
<protein>
    <submittedName>
        <fullName evidence="8">MMPL family transporter</fullName>
    </submittedName>
</protein>
<feature type="transmembrane region" description="Helical" evidence="6">
    <location>
        <begin position="341"/>
        <end position="364"/>
    </location>
</feature>
<feature type="transmembrane region" description="Helical" evidence="6">
    <location>
        <begin position="702"/>
        <end position="728"/>
    </location>
</feature>
<feature type="transmembrane region" description="Helical" evidence="6">
    <location>
        <begin position="396"/>
        <end position="415"/>
    </location>
</feature>
<feature type="transmembrane region" description="Helical" evidence="6">
    <location>
        <begin position="269"/>
        <end position="291"/>
    </location>
</feature>
<reference evidence="8 9" key="1">
    <citation type="submission" date="2022-01" db="EMBL/GenBank/DDBJ databases">
        <title>Whole genome-based taxonomy of the Shewanellaceae.</title>
        <authorList>
            <person name="Martin-Rodriguez A.J."/>
        </authorList>
    </citation>
    <scope>NUCLEOTIDE SEQUENCE [LARGE SCALE GENOMIC DNA]</scope>
    <source>
        <strain evidence="8 9">DSM 24955</strain>
    </source>
</reference>
<evidence type="ECO:0000256" key="2">
    <source>
        <dbReference type="ARBA" id="ARBA00022475"/>
    </source>
</evidence>
<dbReference type="InterPro" id="IPR050545">
    <property type="entry name" value="Mycobact_MmpL"/>
</dbReference>
<feature type="transmembrane region" description="Helical" evidence="6">
    <location>
        <begin position="217"/>
        <end position="236"/>
    </location>
</feature>
<evidence type="ECO:0000256" key="5">
    <source>
        <dbReference type="ARBA" id="ARBA00023136"/>
    </source>
</evidence>
<feature type="domain" description="SSD" evidence="7">
    <location>
        <begin position="243"/>
        <end position="366"/>
    </location>
</feature>
<feature type="transmembrane region" description="Helical" evidence="6">
    <location>
        <begin position="606"/>
        <end position="624"/>
    </location>
</feature>
<keyword evidence="4 6" id="KW-1133">Transmembrane helix</keyword>
<comment type="subcellular location">
    <subcellularLocation>
        <location evidence="1">Cell membrane</location>
        <topology evidence="1">Multi-pass membrane protein</topology>
    </subcellularLocation>
</comment>
<evidence type="ECO:0000313" key="8">
    <source>
        <dbReference type="EMBL" id="MCL1046563.1"/>
    </source>
</evidence>
<dbReference type="RefSeq" id="WP_248956213.1">
    <property type="nucleotide sequence ID" value="NZ_JAKIKU010000008.1"/>
</dbReference>
<dbReference type="Gene3D" id="1.20.1640.10">
    <property type="entry name" value="Multidrug efflux transporter AcrB transmembrane domain"/>
    <property type="match status" value="2"/>
</dbReference>
<keyword evidence="9" id="KW-1185">Reference proteome</keyword>
<feature type="transmembrane region" description="Helical" evidence="6">
    <location>
        <begin position="581"/>
        <end position="599"/>
    </location>
</feature>
<name>A0ABT0KRS4_9GAMM</name>
<dbReference type="Proteomes" id="UP001202134">
    <property type="component" value="Unassembled WGS sequence"/>
</dbReference>
<evidence type="ECO:0000256" key="6">
    <source>
        <dbReference type="SAM" id="Phobius"/>
    </source>
</evidence>
<evidence type="ECO:0000313" key="9">
    <source>
        <dbReference type="Proteomes" id="UP001202134"/>
    </source>
</evidence>
<feature type="transmembrane region" description="Helical" evidence="6">
    <location>
        <begin position="241"/>
        <end position="263"/>
    </location>
</feature>
<organism evidence="8 9">
    <name type="scientific">Shewanella electrodiphila</name>
    <dbReference type="NCBI Taxonomy" id="934143"/>
    <lineage>
        <taxon>Bacteria</taxon>
        <taxon>Pseudomonadati</taxon>
        <taxon>Pseudomonadota</taxon>
        <taxon>Gammaproteobacteria</taxon>
        <taxon>Alteromonadales</taxon>
        <taxon>Shewanellaceae</taxon>
        <taxon>Shewanella</taxon>
    </lineage>
</organism>
<gene>
    <name evidence="8" type="ORF">L2737_14715</name>
</gene>
<feature type="transmembrane region" description="Helical" evidence="6">
    <location>
        <begin position="316"/>
        <end position="335"/>
    </location>
</feature>
<evidence type="ECO:0000256" key="1">
    <source>
        <dbReference type="ARBA" id="ARBA00004651"/>
    </source>
</evidence>